<feature type="domain" description="Aminotransferase class I/classII large" evidence="4">
    <location>
        <begin position="26"/>
        <end position="347"/>
    </location>
</feature>
<proteinExistence type="predicted"/>
<dbReference type="InterPro" id="IPR004839">
    <property type="entry name" value="Aminotransferase_I/II_large"/>
</dbReference>
<dbReference type="NCBIfam" id="TIGR03539">
    <property type="entry name" value="DapC_actino"/>
    <property type="match status" value="1"/>
</dbReference>
<evidence type="ECO:0000313" key="5">
    <source>
        <dbReference type="EMBL" id="CAB4692118.1"/>
    </source>
</evidence>
<dbReference type="InterPro" id="IPR019880">
    <property type="entry name" value="OxyQ"/>
</dbReference>
<dbReference type="PROSITE" id="PS00105">
    <property type="entry name" value="AA_TRANSFER_CLASS_1"/>
    <property type="match status" value="1"/>
</dbReference>
<dbReference type="Gene3D" id="3.90.1150.10">
    <property type="entry name" value="Aspartate Aminotransferase, domain 1"/>
    <property type="match status" value="1"/>
</dbReference>
<evidence type="ECO:0000259" key="4">
    <source>
        <dbReference type="Pfam" id="PF00155"/>
    </source>
</evidence>
<dbReference type="InterPro" id="IPR015422">
    <property type="entry name" value="PyrdxlP-dep_Trfase_small"/>
</dbReference>
<evidence type="ECO:0000256" key="2">
    <source>
        <dbReference type="ARBA" id="ARBA00022576"/>
    </source>
</evidence>
<gene>
    <name evidence="5" type="ORF">UFOPK2576_00483</name>
</gene>
<dbReference type="PANTHER" id="PTHR42832:SF3">
    <property type="entry name" value="L-GLUTAMINE--4-(METHYLSULFANYL)-2-OXOBUTANOATE AMINOTRANSFERASE"/>
    <property type="match status" value="1"/>
</dbReference>
<name>A0A6J6P6D7_9ZZZZ</name>
<dbReference type="Gene3D" id="3.40.640.10">
    <property type="entry name" value="Type I PLP-dependent aspartate aminotransferase-like (Major domain)"/>
    <property type="match status" value="1"/>
</dbReference>
<dbReference type="InterPro" id="IPR050881">
    <property type="entry name" value="LL-DAP_aminotransferase"/>
</dbReference>
<sequence>MQKLPDFPWDLLAPYGEKAKKYPAGFIDLSQGTPVDPTPEFIQTALAKASNSPSYPLTAGSEKLKDAIKVWSVKNLGVTGEFDVLPTIGSKELIALLPTLLQSKSVLYPKVAYPTYLVGALMASAQATPVDIDATTWTKADLAWLNSPANPTGQVQSKDELLAAIHWARKNNAILASDECYLSFVKDAKSILALASGENTGLLAVHSLSKRSNLAGYRAAFVIGDSKLIDQIRQIRKHAGLMVPAPVQAAMIAALSDDIHAQEQSQRYYARGVKLKDALIKAGFTIQHSQAGLYIWCTKGEDGFKTVDYFADLGILVTPGSFYGSDNFVRIALTATDENIEKAVERICP</sequence>
<dbReference type="InterPro" id="IPR015424">
    <property type="entry name" value="PyrdxlP-dep_Trfase"/>
</dbReference>
<evidence type="ECO:0000256" key="1">
    <source>
        <dbReference type="ARBA" id="ARBA00001933"/>
    </source>
</evidence>
<organism evidence="5">
    <name type="scientific">freshwater metagenome</name>
    <dbReference type="NCBI Taxonomy" id="449393"/>
    <lineage>
        <taxon>unclassified sequences</taxon>
        <taxon>metagenomes</taxon>
        <taxon>ecological metagenomes</taxon>
    </lineage>
</organism>
<dbReference type="AlphaFoldDB" id="A0A6J6P6D7"/>
<accession>A0A6J6P6D7</accession>
<dbReference type="EMBL" id="CAEZXQ010000054">
    <property type="protein sequence ID" value="CAB4692118.1"/>
    <property type="molecule type" value="Genomic_DNA"/>
</dbReference>
<dbReference type="InterPro" id="IPR004838">
    <property type="entry name" value="NHTrfase_class1_PyrdxlP-BS"/>
</dbReference>
<keyword evidence="3" id="KW-0808">Transferase</keyword>
<dbReference type="GO" id="GO:0030170">
    <property type="term" value="F:pyridoxal phosphate binding"/>
    <property type="evidence" value="ECO:0007669"/>
    <property type="project" value="InterPro"/>
</dbReference>
<dbReference type="CDD" id="cd00609">
    <property type="entry name" value="AAT_like"/>
    <property type="match status" value="1"/>
</dbReference>
<dbReference type="PANTHER" id="PTHR42832">
    <property type="entry name" value="AMINO ACID AMINOTRANSFERASE"/>
    <property type="match status" value="1"/>
</dbReference>
<protein>
    <submittedName>
        <fullName evidence="5">Unannotated protein</fullName>
    </submittedName>
</protein>
<dbReference type="GO" id="GO:0008483">
    <property type="term" value="F:transaminase activity"/>
    <property type="evidence" value="ECO:0007669"/>
    <property type="project" value="UniProtKB-KW"/>
</dbReference>
<dbReference type="SUPFAM" id="SSF53383">
    <property type="entry name" value="PLP-dependent transferases"/>
    <property type="match status" value="1"/>
</dbReference>
<dbReference type="Pfam" id="PF00155">
    <property type="entry name" value="Aminotran_1_2"/>
    <property type="match status" value="1"/>
</dbReference>
<dbReference type="InterPro" id="IPR015421">
    <property type="entry name" value="PyrdxlP-dep_Trfase_major"/>
</dbReference>
<evidence type="ECO:0000256" key="3">
    <source>
        <dbReference type="ARBA" id="ARBA00022679"/>
    </source>
</evidence>
<keyword evidence="2" id="KW-0032">Aminotransferase</keyword>
<comment type="cofactor">
    <cofactor evidence="1">
        <name>pyridoxal 5'-phosphate</name>
        <dbReference type="ChEBI" id="CHEBI:597326"/>
    </cofactor>
</comment>
<reference evidence="5" key="1">
    <citation type="submission" date="2020-05" db="EMBL/GenBank/DDBJ databases">
        <authorList>
            <person name="Chiriac C."/>
            <person name="Salcher M."/>
            <person name="Ghai R."/>
            <person name="Kavagutti S V."/>
        </authorList>
    </citation>
    <scope>NUCLEOTIDE SEQUENCE</scope>
</reference>